<feature type="transmembrane region" description="Helical" evidence="5">
    <location>
        <begin position="403"/>
        <end position="426"/>
    </location>
</feature>
<dbReference type="PRINTS" id="PR01036">
    <property type="entry name" value="TCRTETB"/>
</dbReference>
<dbReference type="InterPro" id="IPR011701">
    <property type="entry name" value="MFS"/>
</dbReference>
<feature type="transmembrane region" description="Helical" evidence="5">
    <location>
        <begin position="273"/>
        <end position="295"/>
    </location>
</feature>
<dbReference type="Gene3D" id="1.20.1720.10">
    <property type="entry name" value="Multidrug resistance protein D"/>
    <property type="match status" value="1"/>
</dbReference>
<dbReference type="PANTHER" id="PTHR23501">
    <property type="entry name" value="MAJOR FACILITATOR SUPERFAMILY"/>
    <property type="match status" value="1"/>
</dbReference>
<feature type="transmembrane region" description="Helical" evidence="5">
    <location>
        <begin position="438"/>
        <end position="457"/>
    </location>
</feature>
<dbReference type="EMBL" id="PYGA01000007">
    <property type="protein sequence ID" value="PSK97689.1"/>
    <property type="molecule type" value="Genomic_DNA"/>
</dbReference>
<comment type="caution">
    <text evidence="7">The sequence shown here is derived from an EMBL/GenBank/DDBJ whole genome shotgun (WGS) entry which is preliminary data.</text>
</comment>
<feature type="transmembrane region" description="Helical" evidence="5">
    <location>
        <begin position="87"/>
        <end position="111"/>
    </location>
</feature>
<gene>
    <name evidence="7" type="ORF">CLV63_10782</name>
</gene>
<reference evidence="7 8" key="1">
    <citation type="submission" date="2018-03" db="EMBL/GenBank/DDBJ databases">
        <title>Genomic Encyclopedia of Archaeal and Bacterial Type Strains, Phase II (KMG-II): from individual species to whole genera.</title>
        <authorList>
            <person name="Goeker M."/>
        </authorList>
    </citation>
    <scope>NUCLEOTIDE SEQUENCE [LARGE SCALE GENOMIC DNA]</scope>
    <source>
        <strain evidence="7 8">DSM 45312</strain>
    </source>
</reference>
<dbReference type="PROSITE" id="PS50850">
    <property type="entry name" value="MFS"/>
    <property type="match status" value="1"/>
</dbReference>
<sequence>MSTPPSESATWRELLGPEHAGSAIMLAVGVLVGAVNIYLASSLLPTAVADIGGADFYAWNMTVYLVAMVIATMVVSRVLARWGNVGAYLLGFTVFLAGSLACALSPVMPVLLAGRGLQGIGAGLLSGLGFAVIRSALPRRMWTRGNALMSAMYGVGNFAGPALGGLFAQFGSWRLAFVLMAVIAAVCCLLVPRVLPRGERSDARAPVPAVSLLLVTAATAAVSVAGVLSSTAAMAAGIAVALLLVAGFIAHERRSELRVFPHATYRKGSPLKWVYLTLALLTFGVAVESFVPLFGQRLGGLAPAAAGFFGAAISLGWSATQILSSSAVKERTVRRLRVIGPLLLALGLLAHGLLQWQDAPAWLVFSWVPVLVVAGSGIGLAYPHLSVAAMSSTQDPAEGRRAAAAIATVTSLSIAFGTAVAGVLVHLGGSSMLDSARYMLFGFALICAIGTATAYAADRAARTGAPAGVDA</sequence>
<feature type="transmembrane region" description="Helical" evidence="5">
    <location>
        <begin position="117"/>
        <end position="137"/>
    </location>
</feature>
<dbReference type="AlphaFoldDB" id="A0A2P8DKG2"/>
<keyword evidence="3 5" id="KW-1133">Transmembrane helix</keyword>
<protein>
    <submittedName>
        <fullName evidence="7">MFS transporter</fullName>
    </submittedName>
</protein>
<comment type="subcellular location">
    <subcellularLocation>
        <location evidence="1">Cell membrane</location>
        <topology evidence="1">Multi-pass membrane protein</topology>
    </subcellularLocation>
</comment>
<feature type="transmembrane region" description="Helical" evidence="5">
    <location>
        <begin position="336"/>
        <end position="356"/>
    </location>
</feature>
<dbReference type="Pfam" id="PF07690">
    <property type="entry name" value="MFS_1"/>
    <property type="match status" value="1"/>
</dbReference>
<dbReference type="InterPro" id="IPR036259">
    <property type="entry name" value="MFS_trans_sf"/>
</dbReference>
<evidence type="ECO:0000259" key="6">
    <source>
        <dbReference type="PROSITE" id="PS50850"/>
    </source>
</evidence>
<evidence type="ECO:0000256" key="1">
    <source>
        <dbReference type="ARBA" id="ARBA00004651"/>
    </source>
</evidence>
<feature type="transmembrane region" description="Helical" evidence="5">
    <location>
        <begin position="21"/>
        <end position="44"/>
    </location>
</feature>
<feature type="transmembrane region" description="Helical" evidence="5">
    <location>
        <begin position="207"/>
        <end position="228"/>
    </location>
</feature>
<feature type="transmembrane region" description="Helical" evidence="5">
    <location>
        <begin position="149"/>
        <end position="170"/>
    </location>
</feature>
<dbReference type="Gene3D" id="1.20.1250.20">
    <property type="entry name" value="MFS general substrate transporter like domains"/>
    <property type="match status" value="1"/>
</dbReference>
<dbReference type="GO" id="GO:0005886">
    <property type="term" value="C:plasma membrane"/>
    <property type="evidence" value="ECO:0007669"/>
    <property type="project" value="UniProtKB-SubCell"/>
</dbReference>
<keyword evidence="4 5" id="KW-0472">Membrane</keyword>
<dbReference type="RefSeq" id="WP_245928747.1">
    <property type="nucleotide sequence ID" value="NZ_PYGA01000007.1"/>
</dbReference>
<dbReference type="SUPFAM" id="SSF103473">
    <property type="entry name" value="MFS general substrate transporter"/>
    <property type="match status" value="1"/>
</dbReference>
<evidence type="ECO:0000313" key="7">
    <source>
        <dbReference type="EMBL" id="PSK97689.1"/>
    </source>
</evidence>
<dbReference type="InterPro" id="IPR020846">
    <property type="entry name" value="MFS_dom"/>
</dbReference>
<feature type="transmembrane region" description="Helical" evidence="5">
    <location>
        <begin position="234"/>
        <end position="252"/>
    </location>
</feature>
<name>A0A2P8DKG2_9ACTN</name>
<proteinExistence type="predicted"/>
<evidence type="ECO:0000256" key="2">
    <source>
        <dbReference type="ARBA" id="ARBA00022692"/>
    </source>
</evidence>
<evidence type="ECO:0000256" key="5">
    <source>
        <dbReference type="SAM" id="Phobius"/>
    </source>
</evidence>
<feature type="transmembrane region" description="Helical" evidence="5">
    <location>
        <begin position="56"/>
        <end position="75"/>
    </location>
</feature>
<feature type="transmembrane region" description="Helical" evidence="5">
    <location>
        <begin position="176"/>
        <end position="195"/>
    </location>
</feature>
<feature type="transmembrane region" description="Helical" evidence="5">
    <location>
        <begin position="362"/>
        <end position="382"/>
    </location>
</feature>
<accession>A0A2P8DKG2</accession>
<feature type="domain" description="Major facilitator superfamily (MFS) profile" evidence="6">
    <location>
        <begin position="22"/>
        <end position="462"/>
    </location>
</feature>
<keyword evidence="2 5" id="KW-0812">Transmembrane</keyword>
<dbReference type="PANTHER" id="PTHR23501:SF154">
    <property type="entry name" value="MULTIDRUG-EFFLUX TRANSPORTER RV1634-RELATED"/>
    <property type="match status" value="1"/>
</dbReference>
<evidence type="ECO:0000256" key="3">
    <source>
        <dbReference type="ARBA" id="ARBA00022989"/>
    </source>
</evidence>
<evidence type="ECO:0000313" key="8">
    <source>
        <dbReference type="Proteomes" id="UP000240542"/>
    </source>
</evidence>
<dbReference type="Proteomes" id="UP000240542">
    <property type="component" value="Unassembled WGS sequence"/>
</dbReference>
<feature type="transmembrane region" description="Helical" evidence="5">
    <location>
        <begin position="301"/>
        <end position="324"/>
    </location>
</feature>
<organism evidence="7 8">
    <name type="scientific">Murinocardiopsis flavida</name>
    <dbReference type="NCBI Taxonomy" id="645275"/>
    <lineage>
        <taxon>Bacteria</taxon>
        <taxon>Bacillati</taxon>
        <taxon>Actinomycetota</taxon>
        <taxon>Actinomycetes</taxon>
        <taxon>Streptosporangiales</taxon>
        <taxon>Nocardiopsidaceae</taxon>
        <taxon>Murinocardiopsis</taxon>
    </lineage>
</organism>
<evidence type="ECO:0000256" key="4">
    <source>
        <dbReference type="ARBA" id="ARBA00023136"/>
    </source>
</evidence>
<keyword evidence="8" id="KW-1185">Reference proteome</keyword>
<dbReference type="GO" id="GO:0022857">
    <property type="term" value="F:transmembrane transporter activity"/>
    <property type="evidence" value="ECO:0007669"/>
    <property type="project" value="InterPro"/>
</dbReference>